<dbReference type="KEGG" id="dpm:FNV33_07720"/>
<evidence type="ECO:0000313" key="5">
    <source>
        <dbReference type="Proteomes" id="UP000190409"/>
    </source>
</evidence>
<dbReference type="OrthoDB" id="2139228at2"/>
<dbReference type="RefSeq" id="WP_004636850.1">
    <property type="nucleotide sequence ID" value="NZ_CAJHJL010000015.1"/>
</dbReference>
<dbReference type="EMBL" id="NAQV01000002">
    <property type="protein sequence ID" value="RAN65027.1"/>
    <property type="molecule type" value="Genomic_DNA"/>
</dbReference>
<dbReference type="EMBL" id="MUYF01000003">
    <property type="protein sequence ID" value="OOL81340.1"/>
    <property type="molecule type" value="Genomic_DNA"/>
</dbReference>
<protein>
    <submittedName>
        <fullName evidence="2">Uncharacterized protein</fullName>
    </submittedName>
</protein>
<evidence type="ECO:0000313" key="6">
    <source>
        <dbReference type="Proteomes" id="UP000249099"/>
    </source>
</evidence>
<gene>
    <name evidence="4" type="ORF">B8A44_00475</name>
    <name evidence="2" type="ORF">BWX42_06025</name>
    <name evidence="3" type="ORF">FNV33_07720</name>
</gene>
<evidence type="ECO:0000313" key="7">
    <source>
        <dbReference type="Proteomes" id="UP000315953"/>
    </source>
</evidence>
<dbReference type="GeneID" id="42694962"/>
<evidence type="ECO:0000313" key="3">
    <source>
        <dbReference type="EMBL" id="QDO91920.1"/>
    </source>
</evidence>
<reference evidence="2 5" key="1">
    <citation type="submission" date="2017-01" db="EMBL/GenBank/DDBJ databases">
        <title>Complete Genome Sequence of Dolosigranulum pigrum isolated from a Patient with interstitial lung disease.</title>
        <authorList>
            <person name="Mukhopadhyay R."/>
            <person name="Joaquin J."/>
            <person name="Hogue R."/>
            <person name="Fitzgerald S."/>
            <person name="Jospin G."/>
            <person name="Eisen J.A."/>
            <person name="Chaturvedi V."/>
        </authorList>
    </citation>
    <scope>NUCLEOTIDE SEQUENCE [LARGE SCALE GENOMIC DNA]</scope>
    <source>
        <strain evidence="2 5">15S00348</strain>
    </source>
</reference>
<sequence>MFDQKDTTGILVGIGAALAVGLGVFAFFASSEEAREKAEALVNRQRAKHLVRSNFNGNKTILKAVDKLGDKEVNNLLAVLDKADNFGDSVSDSVSDAKKYITKKLLK</sequence>
<keyword evidence="1" id="KW-0812">Transmembrane</keyword>
<dbReference type="EMBL" id="CP041626">
    <property type="protein sequence ID" value="QDO91920.1"/>
    <property type="molecule type" value="Genomic_DNA"/>
</dbReference>
<keyword evidence="1" id="KW-0472">Membrane</keyword>
<dbReference type="Proteomes" id="UP000249099">
    <property type="component" value="Unassembled WGS sequence"/>
</dbReference>
<organism evidence="2 5">
    <name type="scientific">Dolosigranulum pigrum</name>
    <dbReference type="NCBI Taxonomy" id="29394"/>
    <lineage>
        <taxon>Bacteria</taxon>
        <taxon>Bacillati</taxon>
        <taxon>Bacillota</taxon>
        <taxon>Bacilli</taxon>
        <taxon>Lactobacillales</taxon>
        <taxon>Carnobacteriaceae</taxon>
        <taxon>Dolosigranulum</taxon>
    </lineage>
</organism>
<dbReference type="Proteomes" id="UP000315953">
    <property type="component" value="Chromosome"/>
</dbReference>
<evidence type="ECO:0000256" key="1">
    <source>
        <dbReference type="SAM" id="Phobius"/>
    </source>
</evidence>
<dbReference type="AlphaFoldDB" id="A0A1S8KNQ7"/>
<name>A0A1S8KNQ7_9LACT</name>
<accession>A0A1S8KNQ7</accession>
<evidence type="ECO:0000313" key="4">
    <source>
        <dbReference type="EMBL" id="RAN65027.1"/>
    </source>
</evidence>
<dbReference type="Proteomes" id="UP000190409">
    <property type="component" value="Unassembled WGS sequence"/>
</dbReference>
<feature type="transmembrane region" description="Helical" evidence="1">
    <location>
        <begin position="7"/>
        <end position="29"/>
    </location>
</feature>
<reference evidence="4 6" key="2">
    <citation type="submission" date="2017-03" db="EMBL/GenBank/DDBJ databases">
        <title>wgs assembly of Dolosigranulum pigrum KPL CDC strains.</title>
        <authorList>
            <person name="Brugger S.D."/>
            <person name="Pettigrew M."/>
            <person name="Kong Y."/>
            <person name="Lemon K.P."/>
        </authorList>
    </citation>
    <scope>NUCLEOTIDE SEQUENCE [LARGE SCALE GENOMIC DNA]</scope>
    <source>
        <strain evidence="4 6">KPL1931_CDC4294-98</strain>
    </source>
</reference>
<proteinExistence type="predicted"/>
<keyword evidence="1" id="KW-1133">Transmembrane helix</keyword>
<reference evidence="3 7" key="3">
    <citation type="submission" date="2019-07" db="EMBL/GenBank/DDBJ databases">
        <title>Genome assembly of a nasal isolate of Dolosigranulum pigrum from a chronic sinusitis patient.</title>
        <authorList>
            <person name="Baig S."/>
            <person name="Overballe-Petersen S."/>
            <person name="Kaspar U."/>
            <person name="Rendboe A."/>
            <person name="de Man T."/>
            <person name="Liu C."/>
            <person name="Price L.B."/>
            <person name="Stegger M."/>
            <person name="Becker K."/>
            <person name="Skytt Andersen P."/>
        </authorList>
    </citation>
    <scope>NUCLEOTIDE SEQUENCE [LARGE SCALE GENOMIC DNA]</scope>
    <source>
        <strain evidence="3 7">83VPs-KB5</strain>
    </source>
</reference>
<evidence type="ECO:0000313" key="2">
    <source>
        <dbReference type="EMBL" id="OOL81340.1"/>
    </source>
</evidence>